<sequence>MGQITETSRARNEQSIRAAMDRLLNGEVPAGGRCDLKTLAAEAGVTRTGFYAKKDRDGSIRPGPYQHLADEFNRRLQALHEAGDIPDPRDAQIDRLKAANKALQDRLAEHATTIEDLTDFNKRALSQLAAQHEEINQLRRQSGPPSLRALPPRRPETVIGTCS</sequence>
<dbReference type="RefSeq" id="WP_306068545.1">
    <property type="nucleotide sequence ID" value="NZ_CP120988.1"/>
</dbReference>
<evidence type="ECO:0000313" key="3">
    <source>
        <dbReference type="Proteomes" id="UP001235744"/>
    </source>
</evidence>
<protein>
    <submittedName>
        <fullName evidence="2">Uncharacterized protein</fullName>
    </submittedName>
</protein>
<evidence type="ECO:0000256" key="1">
    <source>
        <dbReference type="SAM" id="MobiDB-lite"/>
    </source>
</evidence>
<dbReference type="EMBL" id="CP120988">
    <property type="protein sequence ID" value="WLQ61425.1"/>
    <property type="molecule type" value="Genomic_DNA"/>
</dbReference>
<organism evidence="2 3">
    <name type="scientific">Streptomyces poriferorum</name>
    <dbReference type="NCBI Taxonomy" id="2798799"/>
    <lineage>
        <taxon>Bacteria</taxon>
        <taxon>Bacillati</taxon>
        <taxon>Actinomycetota</taxon>
        <taxon>Actinomycetes</taxon>
        <taxon>Kitasatosporales</taxon>
        <taxon>Streptomycetaceae</taxon>
        <taxon>Streptomyces</taxon>
    </lineage>
</organism>
<feature type="region of interest" description="Disordered" evidence="1">
    <location>
        <begin position="136"/>
        <end position="163"/>
    </location>
</feature>
<name>A0ABY9J1G0_9ACTN</name>
<gene>
    <name evidence="2" type="ORF">P8A19_41165</name>
</gene>
<dbReference type="Proteomes" id="UP001235744">
    <property type="component" value="Chromosome"/>
</dbReference>
<proteinExistence type="predicted"/>
<accession>A0ABY9J1G0</accession>
<reference evidence="2 3" key="1">
    <citation type="submission" date="2023-03" db="EMBL/GenBank/DDBJ databases">
        <title>Isolation and description of six Streptomyces strains from soil environments, able to metabolize different microbial glucans.</title>
        <authorList>
            <person name="Widen T."/>
            <person name="Larsbrink J."/>
        </authorList>
    </citation>
    <scope>NUCLEOTIDE SEQUENCE [LARGE SCALE GENOMIC DNA]</scope>
    <source>
        <strain evidence="2 3">Alt2</strain>
    </source>
</reference>
<evidence type="ECO:0000313" key="2">
    <source>
        <dbReference type="EMBL" id="WLQ61425.1"/>
    </source>
</evidence>
<keyword evidence="3" id="KW-1185">Reference proteome</keyword>